<dbReference type="OrthoDB" id="5229017at2759"/>
<feature type="region of interest" description="Disordered" evidence="1">
    <location>
        <begin position="228"/>
        <end position="277"/>
    </location>
</feature>
<dbReference type="AlphaFoldDB" id="R8BY47"/>
<evidence type="ECO:0000256" key="1">
    <source>
        <dbReference type="SAM" id="MobiDB-lite"/>
    </source>
</evidence>
<dbReference type="eggNOG" id="ENOG502QQXP">
    <property type="taxonomic scope" value="Eukaryota"/>
</dbReference>
<accession>R8BY47</accession>
<dbReference type="KEGG" id="tmn:UCRPA7_154"/>
<gene>
    <name evidence="2" type="ORF">UCRPA7_154</name>
</gene>
<protein>
    <submittedName>
        <fullName evidence="2">Uncharacterized protein</fullName>
    </submittedName>
</protein>
<feature type="region of interest" description="Disordered" evidence="1">
    <location>
        <begin position="1"/>
        <end position="34"/>
    </location>
</feature>
<feature type="compositionally biased region" description="Basic and acidic residues" evidence="1">
    <location>
        <begin position="228"/>
        <end position="246"/>
    </location>
</feature>
<reference evidence="3" key="1">
    <citation type="journal article" date="2013" name="Genome Announc.">
        <title>Draft genome sequence of the ascomycete Phaeoacremonium aleophilum strain UCR-PA7, a causal agent of the esca disease complex in grapevines.</title>
        <authorList>
            <person name="Blanco-Ulate B."/>
            <person name="Rolshausen P."/>
            <person name="Cantu D."/>
        </authorList>
    </citation>
    <scope>NUCLEOTIDE SEQUENCE [LARGE SCALE GENOMIC DNA]</scope>
    <source>
        <strain evidence="3">UCR-PA7</strain>
    </source>
</reference>
<evidence type="ECO:0000313" key="2">
    <source>
        <dbReference type="EMBL" id="EOO04262.1"/>
    </source>
</evidence>
<dbReference type="RefSeq" id="XP_007910943.1">
    <property type="nucleotide sequence ID" value="XM_007912752.1"/>
</dbReference>
<proteinExistence type="predicted"/>
<feature type="compositionally biased region" description="Basic and acidic residues" evidence="1">
    <location>
        <begin position="1"/>
        <end position="31"/>
    </location>
</feature>
<dbReference type="Proteomes" id="UP000014074">
    <property type="component" value="Unassembled WGS sequence"/>
</dbReference>
<organism evidence="2 3">
    <name type="scientific">Phaeoacremonium minimum (strain UCR-PA7)</name>
    <name type="common">Esca disease fungus</name>
    <name type="synonym">Togninia minima</name>
    <dbReference type="NCBI Taxonomy" id="1286976"/>
    <lineage>
        <taxon>Eukaryota</taxon>
        <taxon>Fungi</taxon>
        <taxon>Dikarya</taxon>
        <taxon>Ascomycota</taxon>
        <taxon>Pezizomycotina</taxon>
        <taxon>Sordariomycetes</taxon>
        <taxon>Sordariomycetidae</taxon>
        <taxon>Togniniales</taxon>
        <taxon>Togniniaceae</taxon>
        <taxon>Phaeoacremonium</taxon>
    </lineage>
</organism>
<evidence type="ECO:0000313" key="3">
    <source>
        <dbReference type="Proteomes" id="UP000014074"/>
    </source>
</evidence>
<dbReference type="EMBL" id="KB932781">
    <property type="protein sequence ID" value="EOO04262.1"/>
    <property type="molecule type" value="Genomic_DNA"/>
</dbReference>
<name>R8BY47_PHAM7</name>
<sequence>MPVRKELVGARGWLERTTDSSNKKPSLDKKVPQPKKAGLLDSLKKIAKDMKVTRKLRDSEKEYRAARLTVSLDPREQSLLYCELEFILTTALEGYISSQFNAGRLDADKYKKIVDGWQQKGRPKVVGFRYDLETQLELVHLHSTDFRFYGRRAGLTVAVNGLLEMMKVNSRAMRIRTFCQPDTVVAKQLLDSQSLFNMLGCSEPQQIRLAEVIQFFKIILEREQHFRHPHEAHAASPARRDTGHWDESEEVIDGQGAKSHSEKYQSSGGDQHQEYGA</sequence>
<keyword evidence="3" id="KW-1185">Reference proteome</keyword>
<dbReference type="GeneID" id="19321698"/>
<dbReference type="HOGENOM" id="CLU_065625_0_0_1"/>